<evidence type="ECO:0000313" key="3">
    <source>
        <dbReference type="Proteomes" id="UP000664632"/>
    </source>
</evidence>
<feature type="region of interest" description="Disordered" evidence="1">
    <location>
        <begin position="103"/>
        <end position="122"/>
    </location>
</feature>
<dbReference type="InterPro" id="IPR006542">
    <property type="entry name" value="DUF1093"/>
</dbReference>
<name>A0ABS3GVI8_9ENTE</name>
<dbReference type="RefSeq" id="WP_207111281.1">
    <property type="nucleotide sequence ID" value="NZ_JAFLWD010000006.1"/>
</dbReference>
<gene>
    <name evidence="2" type="ORF">JZO69_02250</name>
</gene>
<reference evidence="2 3" key="1">
    <citation type="submission" date="2021-03" db="EMBL/GenBank/DDBJ databases">
        <title>Enterococcal diversity collection.</title>
        <authorList>
            <person name="Gilmore M.S."/>
            <person name="Schwartzman J."/>
            <person name="Van Tyne D."/>
            <person name="Martin M."/>
            <person name="Earl A.M."/>
            <person name="Manson A.L."/>
            <person name="Straub T."/>
            <person name="Salamzade R."/>
            <person name="Saavedra J."/>
            <person name="Lebreton F."/>
            <person name="Prichula J."/>
            <person name="Schaufler K."/>
            <person name="Gaca A."/>
            <person name="Sgardioli B."/>
            <person name="Wagenaar J."/>
            <person name="Strong T."/>
        </authorList>
    </citation>
    <scope>NUCLEOTIDE SEQUENCE [LARGE SCALE GENOMIC DNA]</scope>
    <source>
        <strain evidence="2 3">DIV0869a</strain>
    </source>
</reference>
<evidence type="ECO:0000313" key="2">
    <source>
        <dbReference type="EMBL" id="MBO0439180.1"/>
    </source>
</evidence>
<keyword evidence="3" id="KW-1185">Reference proteome</keyword>
<organism evidence="2 3">
    <name type="scientific">Candidatus Enterococcus ikei</name>
    <dbReference type="NCBI Taxonomy" id="2815326"/>
    <lineage>
        <taxon>Bacteria</taxon>
        <taxon>Bacillati</taxon>
        <taxon>Bacillota</taxon>
        <taxon>Bacilli</taxon>
        <taxon>Lactobacillales</taxon>
        <taxon>Enterococcaceae</taxon>
        <taxon>Enterococcus</taxon>
    </lineage>
</organism>
<dbReference type="Proteomes" id="UP000664632">
    <property type="component" value="Unassembled WGS sequence"/>
</dbReference>
<dbReference type="Gene3D" id="2.40.50.480">
    <property type="match status" value="1"/>
</dbReference>
<dbReference type="EMBL" id="JAFLWD010000006">
    <property type="protein sequence ID" value="MBO0439180.1"/>
    <property type="molecule type" value="Genomic_DNA"/>
</dbReference>
<evidence type="ECO:0000256" key="1">
    <source>
        <dbReference type="SAM" id="MobiDB-lite"/>
    </source>
</evidence>
<proteinExistence type="predicted"/>
<feature type="compositionally biased region" description="Basic and acidic residues" evidence="1">
    <location>
        <begin position="112"/>
        <end position="122"/>
    </location>
</feature>
<accession>A0ABS3GVI8</accession>
<dbReference type="InterPro" id="IPR036166">
    <property type="entry name" value="YxeA-like_sf"/>
</dbReference>
<comment type="caution">
    <text evidence="2">The sequence shown here is derived from an EMBL/GenBank/DDBJ whole genome shotgun (WGS) entry which is preliminary data.</text>
</comment>
<dbReference type="SUPFAM" id="SSF159121">
    <property type="entry name" value="BC4932-like"/>
    <property type="match status" value="1"/>
</dbReference>
<dbReference type="Pfam" id="PF06486">
    <property type="entry name" value="DUF1093"/>
    <property type="match status" value="1"/>
</dbReference>
<sequence>MKKILGLIALCILGYFGFDYYNQTYNTATAYAQVPATIPVKAETLDMDGKKVSNSYSYKYTVTFVKENGDKKEMDFELTGENPKPFEPGTFIKAEISKERVNSPTQVLESEVPSKVKAEFSN</sequence>
<protein>
    <submittedName>
        <fullName evidence="2">YxeA family protein</fullName>
    </submittedName>
</protein>